<dbReference type="SMART" id="SM00420">
    <property type="entry name" value="HTH_DEOR"/>
    <property type="match status" value="1"/>
</dbReference>
<evidence type="ECO:0000256" key="2">
    <source>
        <dbReference type="ARBA" id="ARBA00023125"/>
    </source>
</evidence>
<dbReference type="InterPro" id="IPR001034">
    <property type="entry name" value="DeoR_HTH"/>
</dbReference>
<evidence type="ECO:0000313" key="6">
    <source>
        <dbReference type="Proteomes" id="UP000186091"/>
    </source>
</evidence>
<accession>A0AB36I8Z0</accession>
<dbReference type="InterPro" id="IPR037171">
    <property type="entry name" value="NagB/RpiA_transferase-like"/>
</dbReference>
<dbReference type="PANTHER" id="PTHR30363">
    <property type="entry name" value="HTH-TYPE TRANSCRIPTIONAL REGULATOR SRLR-RELATED"/>
    <property type="match status" value="1"/>
</dbReference>
<dbReference type="GO" id="GO:0003677">
    <property type="term" value="F:DNA binding"/>
    <property type="evidence" value="ECO:0007669"/>
    <property type="project" value="UniProtKB-KW"/>
</dbReference>
<name>A0AB36I8Z0_CORGT</name>
<dbReference type="PANTHER" id="PTHR30363:SF44">
    <property type="entry name" value="AGA OPERON TRANSCRIPTIONAL REPRESSOR-RELATED"/>
    <property type="match status" value="1"/>
</dbReference>
<dbReference type="InterPro" id="IPR036390">
    <property type="entry name" value="WH_DNA-bd_sf"/>
</dbReference>
<keyword evidence="1" id="KW-0805">Transcription regulation</keyword>
<comment type="caution">
    <text evidence="5">The sequence shown here is derived from an EMBL/GenBank/DDBJ whole genome shotgun (WGS) entry which is preliminary data.</text>
</comment>
<dbReference type="SUPFAM" id="SSF100950">
    <property type="entry name" value="NagB/RpiA/CoA transferase-like"/>
    <property type="match status" value="1"/>
</dbReference>
<dbReference type="RefSeq" id="WP_003857240.1">
    <property type="nucleotide sequence ID" value="NZ_JAAOYN010000001.1"/>
</dbReference>
<dbReference type="Pfam" id="PF08220">
    <property type="entry name" value="HTH_DeoR"/>
    <property type="match status" value="1"/>
</dbReference>
<keyword evidence="3" id="KW-0804">Transcription</keyword>
<evidence type="ECO:0000256" key="3">
    <source>
        <dbReference type="ARBA" id="ARBA00023163"/>
    </source>
</evidence>
<dbReference type="PRINTS" id="PR00037">
    <property type="entry name" value="HTHLACR"/>
</dbReference>
<dbReference type="Pfam" id="PF00455">
    <property type="entry name" value="DeoRC"/>
    <property type="match status" value="1"/>
</dbReference>
<proteinExistence type="predicted"/>
<feature type="domain" description="HTH deoR-type" evidence="4">
    <location>
        <begin position="9"/>
        <end position="64"/>
    </location>
</feature>
<dbReference type="EMBL" id="LOQT01000023">
    <property type="protein sequence ID" value="OKX79404.1"/>
    <property type="molecule type" value="Genomic_DNA"/>
</dbReference>
<organism evidence="5 6">
    <name type="scientific">Corynebacterium glutamicum</name>
    <name type="common">Brevibacterium saccharolyticum</name>
    <dbReference type="NCBI Taxonomy" id="1718"/>
    <lineage>
        <taxon>Bacteria</taxon>
        <taxon>Bacillati</taxon>
        <taxon>Actinomycetota</taxon>
        <taxon>Actinomycetes</taxon>
        <taxon>Mycobacteriales</taxon>
        <taxon>Corynebacteriaceae</taxon>
        <taxon>Corynebacterium</taxon>
    </lineage>
</organism>
<keyword evidence="2" id="KW-0238">DNA-binding</keyword>
<dbReference type="AlphaFoldDB" id="A0AB36I8Z0"/>
<protein>
    <submittedName>
        <fullName evidence="5">DeoR family transcriptional regulator</fullName>
    </submittedName>
</protein>
<evidence type="ECO:0000256" key="1">
    <source>
        <dbReference type="ARBA" id="ARBA00023015"/>
    </source>
</evidence>
<dbReference type="InterPro" id="IPR014036">
    <property type="entry name" value="DeoR-like_C"/>
</dbReference>
<dbReference type="Proteomes" id="UP000186091">
    <property type="component" value="Unassembled WGS sequence"/>
</dbReference>
<sequence length="263" mass="28069">MSDSDHMEREQRHKVIMRTIDRPGITRIDALTQLTGVSAVTIRRDLVELEQAGFLARTHGGAKRVPKRGTPQPFAVRQAEDRADKVILAQATAQLIADDEAVIIDNGTTCQAVAQELAGRPITALCLSLHSAVALGSRAGTNIFIPGGPVENDSLALSGPAVITALRDFSADAVILGSCSTSLSHGLATTTYDDAENKRAAINAATRRILVVSARKLNHVSTFRFADVSDLHQLVTTSDAPREILAEIRDLGVQVITVPAPDQ</sequence>
<dbReference type="PROSITE" id="PS51000">
    <property type="entry name" value="HTH_DEOR_2"/>
    <property type="match status" value="1"/>
</dbReference>
<reference evidence="5 6" key="1">
    <citation type="submission" date="2015-12" db="EMBL/GenBank/DDBJ databases">
        <title>Genome sequence of Corynebacterium AS 1.542.</title>
        <authorList>
            <person name="Yang J."/>
            <person name="Yang S."/>
        </authorList>
    </citation>
    <scope>NUCLEOTIDE SEQUENCE [LARGE SCALE GENOMIC DNA]</scope>
    <source>
        <strain evidence="5 6">AS 1.542</strain>
    </source>
</reference>
<evidence type="ECO:0000259" key="4">
    <source>
        <dbReference type="PROSITE" id="PS51000"/>
    </source>
</evidence>
<dbReference type="GO" id="GO:0003700">
    <property type="term" value="F:DNA-binding transcription factor activity"/>
    <property type="evidence" value="ECO:0007669"/>
    <property type="project" value="InterPro"/>
</dbReference>
<evidence type="ECO:0000313" key="5">
    <source>
        <dbReference type="EMBL" id="OKX79404.1"/>
    </source>
</evidence>
<dbReference type="SUPFAM" id="SSF46785">
    <property type="entry name" value="Winged helix' DNA-binding domain"/>
    <property type="match status" value="1"/>
</dbReference>
<dbReference type="InterPro" id="IPR018356">
    <property type="entry name" value="Tscrpt_reg_HTH_DeoR_CS"/>
</dbReference>
<dbReference type="InterPro" id="IPR050313">
    <property type="entry name" value="Carb_Metab_HTH_regulators"/>
</dbReference>
<dbReference type="SMART" id="SM01134">
    <property type="entry name" value="DeoRC"/>
    <property type="match status" value="1"/>
</dbReference>
<dbReference type="PROSITE" id="PS00894">
    <property type="entry name" value="HTH_DEOR_1"/>
    <property type="match status" value="1"/>
</dbReference>
<gene>
    <name evidence="5" type="ORF">AUP69_09975</name>
</gene>